<dbReference type="AlphaFoldDB" id="A0AAE1B5A5"/>
<feature type="domain" description="DM" evidence="8">
    <location>
        <begin position="21"/>
        <end position="68"/>
    </location>
</feature>
<feature type="DNA-binding region" description="DM" evidence="6">
    <location>
        <begin position="21"/>
        <end position="68"/>
    </location>
</feature>
<dbReference type="GO" id="GO:0005634">
    <property type="term" value="C:nucleus"/>
    <property type="evidence" value="ECO:0007669"/>
    <property type="project" value="UniProtKB-SubCell"/>
</dbReference>
<keyword evidence="2 6" id="KW-0479">Metal-binding</keyword>
<dbReference type="GO" id="GO:0007548">
    <property type="term" value="P:sex differentiation"/>
    <property type="evidence" value="ECO:0007669"/>
    <property type="project" value="TreeGrafter"/>
</dbReference>
<dbReference type="Gene3D" id="4.10.1040.10">
    <property type="entry name" value="DM DNA-binding domain"/>
    <property type="match status" value="1"/>
</dbReference>
<dbReference type="PROSITE" id="PS50809">
    <property type="entry name" value="DM_2"/>
    <property type="match status" value="1"/>
</dbReference>
<dbReference type="GO" id="GO:0000981">
    <property type="term" value="F:DNA-binding transcription factor activity, RNA polymerase II-specific"/>
    <property type="evidence" value="ECO:0007669"/>
    <property type="project" value="TreeGrafter"/>
</dbReference>
<comment type="similarity">
    <text evidence="1">Belongs to the DMRT family.</text>
</comment>
<dbReference type="FunFam" id="4.10.1040.10:FF:000001">
    <property type="entry name" value="doublesex- and mab-3-related transcription factor 1"/>
    <property type="match status" value="1"/>
</dbReference>
<evidence type="ECO:0000256" key="4">
    <source>
        <dbReference type="ARBA" id="ARBA00023125"/>
    </source>
</evidence>
<evidence type="ECO:0000256" key="7">
    <source>
        <dbReference type="SAM" id="MobiDB-lite"/>
    </source>
</evidence>
<sequence>MSGGVPALYPLTEKGARKPKCARCRNHGMVSWLKGHKRHCKYKDCTCPKCNLIAERQRVMAAQVALKRQQAAEDAIALGIRACVSETGIPVMTQGPLWGPGTVTAPLDRGDCGPLDNHNLQDSGRDGRDEDSCDSQTELEVDSCSDKNPDSPAQGSTVHSPRQSPSDPSLINGEKTQEENVEQMTASSPPHPQTSTETPKSCEISALQQRATLATSSESGTSLEGDKIGANGNTKNRNNNHHHHIQSNNQHHHHHNHHTNSNSYNSSHSMKKDHTGGSSKSNPASGMNSNSSRAGPTGYRPGRLTPLEILERVFPLQRRSVLELVLQGCNGDLVKAIEHFISAQDTVAAQHQAALHANNNGASASQRQQHQNQQPKQQQSHPQQTPQDISGQPGAPVPRPNPFISSLAAAAASSHAMFGHHHLNVIAGGASIGPVNNSSNSSNLGAGSTGAGPDKLGFPLELRSGSGHTSSHHHPFHTAHHHHHQQHTPPAAHTGSGVTNKLASYSSSSLKSAFTPLSAAAGAAAQGLHAAFTSHLPHFHPAEAALRNSFFAQTGPGSTDFQLPTAPHLAYAGLGMGLGVSALAGPSYPSMFGSPFSFHPYRLNFRTSVSPRVRTPDKNSDKSALTDSDHISDSWDEAGSPRDGKAVD</sequence>
<keyword evidence="4 6" id="KW-0238">DNA-binding</keyword>
<organism evidence="9 10">
    <name type="scientific">Elysia crispata</name>
    <name type="common">lettuce slug</name>
    <dbReference type="NCBI Taxonomy" id="231223"/>
    <lineage>
        <taxon>Eukaryota</taxon>
        <taxon>Metazoa</taxon>
        <taxon>Spiralia</taxon>
        <taxon>Lophotrochozoa</taxon>
        <taxon>Mollusca</taxon>
        <taxon>Gastropoda</taxon>
        <taxon>Heterobranchia</taxon>
        <taxon>Euthyneura</taxon>
        <taxon>Panpulmonata</taxon>
        <taxon>Sacoglossa</taxon>
        <taxon>Placobranchoidea</taxon>
        <taxon>Plakobranchidae</taxon>
        <taxon>Elysia</taxon>
    </lineage>
</organism>
<gene>
    <name evidence="9" type="ORF">RRG08_009978</name>
</gene>
<feature type="compositionally biased region" description="Low complexity" evidence="7">
    <location>
        <begin position="259"/>
        <end position="268"/>
    </location>
</feature>
<evidence type="ECO:0000256" key="6">
    <source>
        <dbReference type="PROSITE-ProRule" id="PRU00070"/>
    </source>
</evidence>
<proteinExistence type="inferred from homology"/>
<name>A0AAE1B5A5_9GAST</name>
<dbReference type="EMBL" id="JAWDGP010000571">
    <property type="protein sequence ID" value="KAK3799435.1"/>
    <property type="molecule type" value="Genomic_DNA"/>
</dbReference>
<evidence type="ECO:0000313" key="9">
    <source>
        <dbReference type="EMBL" id="KAK3799435.1"/>
    </source>
</evidence>
<feature type="region of interest" description="Disordered" evidence="7">
    <location>
        <begin position="441"/>
        <end position="499"/>
    </location>
</feature>
<dbReference type="GO" id="GO:0000978">
    <property type="term" value="F:RNA polymerase II cis-regulatory region sequence-specific DNA binding"/>
    <property type="evidence" value="ECO:0007669"/>
    <property type="project" value="TreeGrafter"/>
</dbReference>
<dbReference type="InterPro" id="IPR001275">
    <property type="entry name" value="DM_DNA-bd"/>
</dbReference>
<dbReference type="InterPro" id="IPR036407">
    <property type="entry name" value="DM_DNA-bd_sf"/>
</dbReference>
<comment type="subcellular location">
    <subcellularLocation>
        <location evidence="6">Nucleus</location>
    </subcellularLocation>
</comment>
<dbReference type="CDD" id="cd14370">
    <property type="entry name" value="CUE_DMA"/>
    <property type="match status" value="1"/>
</dbReference>
<evidence type="ECO:0000259" key="8">
    <source>
        <dbReference type="PROSITE" id="PS50809"/>
    </source>
</evidence>
<feature type="compositionally biased region" description="Polar residues" evidence="7">
    <location>
        <begin position="182"/>
        <end position="199"/>
    </location>
</feature>
<feature type="region of interest" description="Disordered" evidence="7">
    <location>
        <begin position="94"/>
        <end position="302"/>
    </location>
</feature>
<feature type="compositionally biased region" description="Basic and acidic residues" evidence="7">
    <location>
        <begin position="627"/>
        <end position="648"/>
    </location>
</feature>
<keyword evidence="10" id="KW-1185">Reference proteome</keyword>
<accession>A0AAE1B5A5</accession>
<dbReference type="InterPro" id="IPR005173">
    <property type="entry name" value="DMA"/>
</dbReference>
<evidence type="ECO:0000256" key="2">
    <source>
        <dbReference type="ARBA" id="ARBA00022723"/>
    </source>
</evidence>
<dbReference type="Pfam" id="PF00751">
    <property type="entry name" value="DM"/>
    <property type="match status" value="1"/>
</dbReference>
<dbReference type="SMART" id="SM00301">
    <property type="entry name" value="DM"/>
    <property type="match status" value="1"/>
</dbReference>
<feature type="compositionally biased region" description="Acidic residues" evidence="7">
    <location>
        <begin position="131"/>
        <end position="143"/>
    </location>
</feature>
<dbReference type="SUPFAM" id="SSF82927">
    <property type="entry name" value="Cysteine-rich DNA binding domain, (DM domain)"/>
    <property type="match status" value="1"/>
</dbReference>
<evidence type="ECO:0000256" key="3">
    <source>
        <dbReference type="ARBA" id="ARBA00022833"/>
    </source>
</evidence>
<evidence type="ECO:0000256" key="1">
    <source>
        <dbReference type="ARBA" id="ARBA00006834"/>
    </source>
</evidence>
<keyword evidence="3 6" id="KW-0862">Zinc</keyword>
<evidence type="ECO:0000256" key="5">
    <source>
        <dbReference type="ARBA" id="ARBA00023242"/>
    </source>
</evidence>
<dbReference type="Proteomes" id="UP001283361">
    <property type="component" value="Unassembled WGS sequence"/>
</dbReference>
<feature type="region of interest" description="Disordered" evidence="7">
    <location>
        <begin position="358"/>
        <end position="403"/>
    </location>
</feature>
<feature type="compositionally biased region" description="Polar residues" evidence="7">
    <location>
        <begin position="151"/>
        <end position="169"/>
    </location>
</feature>
<reference evidence="9" key="1">
    <citation type="journal article" date="2023" name="G3 (Bethesda)">
        <title>A reference genome for the long-term kleptoplast-retaining sea slug Elysia crispata morphotype clarki.</title>
        <authorList>
            <person name="Eastman K.E."/>
            <person name="Pendleton A.L."/>
            <person name="Shaikh M.A."/>
            <person name="Suttiyut T."/>
            <person name="Ogas R."/>
            <person name="Tomko P."/>
            <person name="Gavelis G."/>
            <person name="Widhalm J.R."/>
            <person name="Wisecaver J.H."/>
        </authorList>
    </citation>
    <scope>NUCLEOTIDE SEQUENCE</scope>
    <source>
        <strain evidence="9">ECLA1</strain>
    </source>
</reference>
<dbReference type="InterPro" id="IPR026607">
    <property type="entry name" value="DMRT"/>
</dbReference>
<feature type="compositionally biased region" description="Low complexity" evidence="7">
    <location>
        <begin position="358"/>
        <end position="387"/>
    </location>
</feature>
<dbReference type="PANTHER" id="PTHR12322:SF118">
    <property type="entry name" value="DM DOMAIN-CONTAINING PROTEIN"/>
    <property type="match status" value="1"/>
</dbReference>
<dbReference type="GO" id="GO:0046872">
    <property type="term" value="F:metal ion binding"/>
    <property type="evidence" value="ECO:0007669"/>
    <property type="project" value="UniProtKB-KW"/>
</dbReference>
<feature type="compositionally biased region" description="Basic residues" evidence="7">
    <location>
        <begin position="470"/>
        <end position="486"/>
    </location>
</feature>
<keyword evidence="5 6" id="KW-0539">Nucleus</keyword>
<feature type="compositionally biased region" description="Basic residues" evidence="7">
    <location>
        <begin position="238"/>
        <end position="258"/>
    </location>
</feature>
<feature type="compositionally biased region" description="Polar residues" evidence="7">
    <location>
        <begin position="206"/>
        <end position="222"/>
    </location>
</feature>
<feature type="compositionally biased region" description="Polar residues" evidence="7">
    <location>
        <begin position="276"/>
        <end position="294"/>
    </location>
</feature>
<evidence type="ECO:0000313" key="10">
    <source>
        <dbReference type="Proteomes" id="UP001283361"/>
    </source>
</evidence>
<feature type="region of interest" description="Disordered" evidence="7">
    <location>
        <begin position="609"/>
        <end position="648"/>
    </location>
</feature>
<protein>
    <recommendedName>
        <fullName evidence="8">DM domain-containing protein</fullName>
    </recommendedName>
</protein>
<dbReference type="PROSITE" id="PS40000">
    <property type="entry name" value="DM_1"/>
    <property type="match status" value="1"/>
</dbReference>
<dbReference type="PANTHER" id="PTHR12322">
    <property type="entry name" value="DOUBLESEX AND MAB-3 RELATED TRANSCRIPTION FACTOR DMRT"/>
    <property type="match status" value="1"/>
</dbReference>
<comment type="caution">
    <text evidence="9">The sequence shown here is derived from an EMBL/GenBank/DDBJ whole genome shotgun (WGS) entry which is preliminary data.</text>
</comment>
<dbReference type="Pfam" id="PF03474">
    <property type="entry name" value="DMA"/>
    <property type="match status" value="1"/>
</dbReference>